<evidence type="ECO:0000313" key="2">
    <source>
        <dbReference type="Proteomes" id="UP000821865"/>
    </source>
</evidence>
<keyword evidence="2" id="KW-1185">Reference proteome</keyword>
<dbReference type="Proteomes" id="UP000821865">
    <property type="component" value="Chromosome 1"/>
</dbReference>
<dbReference type="EMBL" id="CM023470">
    <property type="protein sequence ID" value="KAH7979638.1"/>
    <property type="molecule type" value="Genomic_DNA"/>
</dbReference>
<proteinExistence type="predicted"/>
<evidence type="ECO:0000313" key="1">
    <source>
        <dbReference type="EMBL" id="KAH7979638.1"/>
    </source>
</evidence>
<sequence length="217" mass="23808">MLSSVVILLTLWSGIQAQQFIGENVSTVKSPFSSQKQLQPETDPWTAAGLVQDLSLGAAPVALLKVTYGITSVKINGTLTPEQTAEIPAVALAGAINCMPSFSLVMLDPDAPSRKHPTLRSWLHWMVVNANSTRRLDKGELAMPYNGPTPPEGSGPHRYVFLAFCQGGKSVDLMKFQRRRRKKFHLKKFQQKIGNAVPFGGTFFYAENVGRIKSPPK</sequence>
<accession>A0ACB8DZ60</accession>
<protein>
    <submittedName>
        <fullName evidence="1">Uncharacterized protein</fullName>
    </submittedName>
</protein>
<name>A0ACB8DZ60_DERSI</name>
<gene>
    <name evidence="1" type="ORF">HPB49_010228</name>
</gene>
<organism evidence="1 2">
    <name type="scientific">Dermacentor silvarum</name>
    <name type="common">Tick</name>
    <dbReference type="NCBI Taxonomy" id="543639"/>
    <lineage>
        <taxon>Eukaryota</taxon>
        <taxon>Metazoa</taxon>
        <taxon>Ecdysozoa</taxon>
        <taxon>Arthropoda</taxon>
        <taxon>Chelicerata</taxon>
        <taxon>Arachnida</taxon>
        <taxon>Acari</taxon>
        <taxon>Parasitiformes</taxon>
        <taxon>Ixodida</taxon>
        <taxon>Ixodoidea</taxon>
        <taxon>Ixodidae</taxon>
        <taxon>Rhipicephalinae</taxon>
        <taxon>Dermacentor</taxon>
    </lineage>
</organism>
<comment type="caution">
    <text evidence="1">The sequence shown here is derived from an EMBL/GenBank/DDBJ whole genome shotgun (WGS) entry which is preliminary data.</text>
</comment>
<reference evidence="1" key="1">
    <citation type="submission" date="2020-05" db="EMBL/GenBank/DDBJ databases">
        <title>Large-scale comparative analyses of tick genomes elucidate their genetic diversity and vector capacities.</title>
        <authorList>
            <person name="Jia N."/>
            <person name="Wang J."/>
            <person name="Shi W."/>
            <person name="Du L."/>
            <person name="Sun Y."/>
            <person name="Zhan W."/>
            <person name="Jiang J."/>
            <person name="Wang Q."/>
            <person name="Zhang B."/>
            <person name="Ji P."/>
            <person name="Sakyi L.B."/>
            <person name="Cui X."/>
            <person name="Yuan T."/>
            <person name="Jiang B."/>
            <person name="Yang W."/>
            <person name="Lam T.T.-Y."/>
            <person name="Chang Q."/>
            <person name="Ding S."/>
            <person name="Wang X."/>
            <person name="Zhu J."/>
            <person name="Ruan X."/>
            <person name="Zhao L."/>
            <person name="Wei J."/>
            <person name="Que T."/>
            <person name="Du C."/>
            <person name="Cheng J."/>
            <person name="Dai P."/>
            <person name="Han X."/>
            <person name="Huang E."/>
            <person name="Gao Y."/>
            <person name="Liu J."/>
            <person name="Shao H."/>
            <person name="Ye R."/>
            <person name="Li L."/>
            <person name="Wei W."/>
            <person name="Wang X."/>
            <person name="Wang C."/>
            <person name="Yang T."/>
            <person name="Huo Q."/>
            <person name="Li W."/>
            <person name="Guo W."/>
            <person name="Chen H."/>
            <person name="Zhou L."/>
            <person name="Ni X."/>
            <person name="Tian J."/>
            <person name="Zhou Y."/>
            <person name="Sheng Y."/>
            <person name="Liu T."/>
            <person name="Pan Y."/>
            <person name="Xia L."/>
            <person name="Li J."/>
            <person name="Zhao F."/>
            <person name="Cao W."/>
        </authorList>
    </citation>
    <scope>NUCLEOTIDE SEQUENCE</scope>
    <source>
        <strain evidence="1">Dsil-2018</strain>
    </source>
</reference>